<dbReference type="Proteomes" id="UP001235664">
    <property type="component" value="Unassembled WGS sequence"/>
</dbReference>
<feature type="transmembrane region" description="Helical" evidence="6">
    <location>
        <begin position="79"/>
        <end position="97"/>
    </location>
</feature>
<evidence type="ECO:0000256" key="3">
    <source>
        <dbReference type="ARBA" id="ARBA00022692"/>
    </source>
</evidence>
<evidence type="ECO:0000256" key="2">
    <source>
        <dbReference type="ARBA" id="ARBA00022475"/>
    </source>
</evidence>
<keyword evidence="8" id="KW-1185">Reference proteome</keyword>
<dbReference type="InterPro" id="IPR019108">
    <property type="entry name" value="Caa3_assmbl_CtaG-rel"/>
</dbReference>
<sequence length="214" mass="23130">MLVLAAALGWALLRGGLDGEGRRRAIAAAAIFAFLYISPFCALGSSLFAVRAVHHVLLVAALAPLIAGFGPVQRAFRHLSLAQLTALHMLIFWAWHAPPLYSAALSSDALFWIMQASLLLSSAGWWARLRQADAGAAVIALLATMVLMGLLAALLIFAGRAFYQPHWLTTQAWGFSPLEDQQLSGILMWVPGSAIYLLVALAVLYRSLRLEPAR</sequence>
<dbReference type="EMBL" id="JAVAIL010000001">
    <property type="protein sequence ID" value="MDP4538459.1"/>
    <property type="molecule type" value="Genomic_DNA"/>
</dbReference>
<evidence type="ECO:0000313" key="7">
    <source>
        <dbReference type="EMBL" id="MDP4538459.1"/>
    </source>
</evidence>
<accession>A0ABT9H565</accession>
<feature type="transmembrane region" description="Helical" evidence="6">
    <location>
        <begin position="183"/>
        <end position="205"/>
    </location>
</feature>
<keyword evidence="3 6" id="KW-0812">Transmembrane</keyword>
<comment type="subcellular location">
    <subcellularLocation>
        <location evidence="1">Cell membrane</location>
        <topology evidence="1">Multi-pass membrane protein</topology>
    </subcellularLocation>
</comment>
<organism evidence="7 8">
    <name type="scientific">Qipengyuania benthica</name>
    <dbReference type="NCBI Taxonomy" id="3067651"/>
    <lineage>
        <taxon>Bacteria</taxon>
        <taxon>Pseudomonadati</taxon>
        <taxon>Pseudomonadota</taxon>
        <taxon>Alphaproteobacteria</taxon>
        <taxon>Sphingomonadales</taxon>
        <taxon>Erythrobacteraceae</taxon>
        <taxon>Qipengyuania</taxon>
    </lineage>
</organism>
<dbReference type="RefSeq" id="WP_305929159.1">
    <property type="nucleotide sequence ID" value="NZ_JAVAIL010000001.1"/>
</dbReference>
<evidence type="ECO:0000256" key="5">
    <source>
        <dbReference type="ARBA" id="ARBA00023136"/>
    </source>
</evidence>
<name>A0ABT9H565_9SPHN</name>
<gene>
    <name evidence="7" type="ORF">Q9K01_02300</name>
</gene>
<keyword evidence="5 6" id="KW-0472">Membrane</keyword>
<proteinExistence type="predicted"/>
<feature type="transmembrane region" description="Helical" evidence="6">
    <location>
        <begin position="25"/>
        <end position="46"/>
    </location>
</feature>
<keyword evidence="2" id="KW-1003">Cell membrane</keyword>
<evidence type="ECO:0000256" key="4">
    <source>
        <dbReference type="ARBA" id="ARBA00022989"/>
    </source>
</evidence>
<reference evidence="7 8" key="1">
    <citation type="submission" date="2023-08" db="EMBL/GenBank/DDBJ databases">
        <title>genomic of DY56.</title>
        <authorList>
            <person name="Wang Y."/>
        </authorList>
    </citation>
    <scope>NUCLEOTIDE SEQUENCE [LARGE SCALE GENOMIC DNA]</scope>
    <source>
        <strain evidence="7 8">DY56-A-20</strain>
    </source>
</reference>
<evidence type="ECO:0000256" key="1">
    <source>
        <dbReference type="ARBA" id="ARBA00004651"/>
    </source>
</evidence>
<comment type="caution">
    <text evidence="7">The sequence shown here is derived from an EMBL/GenBank/DDBJ whole genome shotgun (WGS) entry which is preliminary data.</text>
</comment>
<feature type="transmembrane region" description="Helical" evidence="6">
    <location>
        <begin position="139"/>
        <end position="163"/>
    </location>
</feature>
<keyword evidence="4 6" id="KW-1133">Transmembrane helix</keyword>
<evidence type="ECO:0000313" key="8">
    <source>
        <dbReference type="Proteomes" id="UP001235664"/>
    </source>
</evidence>
<protein>
    <submittedName>
        <fullName evidence="7">Cytochrome c oxidase assembly protein</fullName>
    </submittedName>
</protein>
<dbReference type="Pfam" id="PF09678">
    <property type="entry name" value="Caa3_CtaG"/>
    <property type="match status" value="1"/>
</dbReference>
<evidence type="ECO:0000256" key="6">
    <source>
        <dbReference type="SAM" id="Phobius"/>
    </source>
</evidence>
<feature type="transmembrane region" description="Helical" evidence="6">
    <location>
        <begin position="109"/>
        <end position="127"/>
    </location>
</feature>
<feature type="transmembrane region" description="Helical" evidence="6">
    <location>
        <begin position="52"/>
        <end position="72"/>
    </location>
</feature>